<name>A0A6P4IGZ8_DROKI</name>
<gene>
    <name evidence="4" type="primary">pie</name>
</gene>
<dbReference type="InterPro" id="IPR059102">
    <property type="entry name" value="PHD_PHF7/G2E3-like"/>
</dbReference>
<feature type="region of interest" description="Disordered" evidence="1">
    <location>
        <begin position="320"/>
        <end position="355"/>
    </location>
</feature>
<protein>
    <submittedName>
        <fullName evidence="4">Pineapple eye protein</fullName>
    </submittedName>
</protein>
<dbReference type="Proteomes" id="UP001652661">
    <property type="component" value="Chromosome 3L"/>
</dbReference>
<dbReference type="PANTHER" id="PTHR12420:SF42">
    <property type="entry name" value="G2_M PHASE-SPECIFIC E3 UBIQUITIN-PROTEIN LIGASE"/>
    <property type="match status" value="1"/>
</dbReference>
<dbReference type="InterPro" id="IPR013083">
    <property type="entry name" value="Znf_RING/FYVE/PHD"/>
</dbReference>
<dbReference type="AlphaFoldDB" id="A0A6P4IGZ8"/>
<evidence type="ECO:0000313" key="3">
    <source>
        <dbReference type="Proteomes" id="UP001652661"/>
    </source>
</evidence>
<feature type="domain" description="PHF7/G2E3-like PHD zinc finger" evidence="2">
    <location>
        <begin position="229"/>
        <end position="290"/>
    </location>
</feature>
<sequence>MELDLTPAELITCDICGRTTLDNEEENLMFGEWMRRMQLKVHYFCLLLSTNLPQRGSDTSGIMGFLVRDIRKEAAEARKRKCVYCLKPGAAIKCITCGQYFDLVCSVENHCTTQFCHQFHSYCRDCTPMDEYMQQLAVKPPKDVICDICLLRISKFGPHHIVYPECCRLGFVHRVCMRRYAFSSGYYLTCMWCRSNKFRETIRMQGIFVPDRDAVWERQKNAYRELHMRILRCDEKECLCSKGRNYNQNAWCINACQVCGSTGAHARCLAHSMHLRMGMEPMKFTCNGCKEVEKKLKSKVRTPIAKNKGDQVDTSFFMTKEGPKLPTSAGNTESEGPLFSDDESDLSSNESVVTVVPNSHQTTSSFIAPSNASKSSIASPPQAAAAIDLTEEDPVPEKLLALRESFNCPGEPFFYLVIYEFDEQGTCKGSCTLRFDEKDPRIQDRSEEALRRLQFRPEDVWFRNKDCGIYAIVHKYQDKPLKQLLL</sequence>
<evidence type="ECO:0000313" key="4">
    <source>
        <dbReference type="RefSeq" id="XP_017022924.1"/>
    </source>
</evidence>
<accession>A0A6P4IGZ8</accession>
<dbReference type="OMA" id="NVTYGDC"/>
<keyword evidence="3" id="KW-1185">Reference proteome</keyword>
<dbReference type="InterPro" id="IPR011011">
    <property type="entry name" value="Znf_FYVE_PHD"/>
</dbReference>
<dbReference type="Pfam" id="PF26054">
    <property type="entry name" value="PHD_G2E3"/>
    <property type="match status" value="1"/>
</dbReference>
<dbReference type="OrthoDB" id="512616at2759"/>
<dbReference type="Pfam" id="PF13771">
    <property type="entry name" value="zf-HC5HC2H"/>
    <property type="match status" value="1"/>
</dbReference>
<dbReference type="GO" id="GO:0005634">
    <property type="term" value="C:nucleus"/>
    <property type="evidence" value="ECO:0007669"/>
    <property type="project" value="TreeGrafter"/>
</dbReference>
<reference evidence="4" key="1">
    <citation type="submission" date="2025-08" db="UniProtKB">
        <authorList>
            <consortium name="RefSeq"/>
        </authorList>
    </citation>
    <scope>IDENTIFICATION</scope>
    <source>
        <strain evidence="4">14028-0561.14</strain>
        <tissue evidence="4">Whole fly</tissue>
    </source>
</reference>
<dbReference type="SUPFAM" id="SSF57903">
    <property type="entry name" value="FYVE/PHD zinc finger"/>
    <property type="match status" value="1"/>
</dbReference>
<proteinExistence type="predicted"/>
<dbReference type="InterPro" id="IPR051188">
    <property type="entry name" value="PHD-type_Zinc_Finger"/>
</dbReference>
<dbReference type="RefSeq" id="XP_017022924.1">
    <property type="nucleotide sequence ID" value="XM_017167435.2"/>
</dbReference>
<evidence type="ECO:0000259" key="2">
    <source>
        <dbReference type="Pfam" id="PF26054"/>
    </source>
</evidence>
<dbReference type="PANTHER" id="PTHR12420">
    <property type="entry name" value="PHD FINGER PROTEIN"/>
    <property type="match status" value="1"/>
</dbReference>
<evidence type="ECO:0000256" key="1">
    <source>
        <dbReference type="SAM" id="MobiDB-lite"/>
    </source>
</evidence>
<dbReference type="Gene3D" id="3.30.40.10">
    <property type="entry name" value="Zinc/RING finger domain, C3HC4 (zinc finger)"/>
    <property type="match status" value="2"/>
</dbReference>
<organism evidence="3 4">
    <name type="scientific">Drosophila kikkawai</name>
    <name type="common">Fruit fly</name>
    <dbReference type="NCBI Taxonomy" id="30033"/>
    <lineage>
        <taxon>Eukaryota</taxon>
        <taxon>Metazoa</taxon>
        <taxon>Ecdysozoa</taxon>
        <taxon>Arthropoda</taxon>
        <taxon>Hexapoda</taxon>
        <taxon>Insecta</taxon>
        <taxon>Pterygota</taxon>
        <taxon>Neoptera</taxon>
        <taxon>Endopterygota</taxon>
        <taxon>Diptera</taxon>
        <taxon>Brachycera</taxon>
        <taxon>Muscomorpha</taxon>
        <taxon>Ephydroidea</taxon>
        <taxon>Drosophilidae</taxon>
        <taxon>Drosophila</taxon>
        <taxon>Sophophora</taxon>
    </lineage>
</organism>